<name>A0A6J5PV67_9CAUD</name>
<gene>
    <name evidence="2" type="ORF">UFOVP1379_39</name>
    <name evidence="1" type="ORF">UFOVP942_42</name>
</gene>
<reference evidence="1" key="1">
    <citation type="submission" date="2020-05" db="EMBL/GenBank/DDBJ databases">
        <authorList>
            <person name="Chiriac C."/>
            <person name="Salcher M."/>
            <person name="Ghai R."/>
            <person name="Kavagutti S V."/>
        </authorList>
    </citation>
    <scope>NUCLEOTIDE SEQUENCE</scope>
</reference>
<protein>
    <submittedName>
        <fullName evidence="1">Uncharacterized protein</fullName>
    </submittedName>
</protein>
<accession>A0A6J5PV67</accession>
<sequence>MITGSQEAACCCNPEPPPSNGERLEIKVLYEVACRRAVYEIADTTAQYVQGQYPHIKCEDRTIETFGIDCADGSSGTGSIETPLTQFPGQKVVGWQCAYNLTELPDVEWSMPVNAVTSYIRPGPYFYCVGVGSCLRQPIQIITYEAGCPFASTPFDYPVYGPGGGIWRGGPRTVEIESYLKLSQTYAITRTTTTTLNTLTTLTWPIAGIPTIVNRQVTREQIIENYAGTHQAENRVNPCSKVSGGMCIQCPQPGGTFRTINLTGAYGRTSTYKFDLTLLVQRTSAVGAWTMAVTSSAVVFVKDTTTTYSVPLTGTLANVVTQINAISGLTCASAGVLGPGPATEIQSAPVVNLLYGTGMGKPLYLRRAGDPWETYQIYGREYFSVYGGFGSGGAWQRPDSITRIDWIKGIGTYTPDNNVCFPMWNPVTGSGFGQNIQGVACNLPARGEDCCAVVNAALSPYHSALDVPPQFQIRSVIGDAPSEFTGFTCGGNLDNAQSAFCGPCNEEQRQWGGECMAKGCQNTAGLDFGGCITTNESGNPCVSGWSVPCSKGNIGGLYEPSLAQGLRYQWQIRRY</sequence>
<proteinExistence type="predicted"/>
<dbReference type="EMBL" id="LR797329">
    <property type="protein sequence ID" value="CAB4203350.1"/>
    <property type="molecule type" value="Genomic_DNA"/>
</dbReference>
<organism evidence="1">
    <name type="scientific">uncultured Caudovirales phage</name>
    <dbReference type="NCBI Taxonomy" id="2100421"/>
    <lineage>
        <taxon>Viruses</taxon>
        <taxon>Duplodnaviria</taxon>
        <taxon>Heunggongvirae</taxon>
        <taxon>Uroviricota</taxon>
        <taxon>Caudoviricetes</taxon>
        <taxon>Peduoviridae</taxon>
        <taxon>Maltschvirus</taxon>
        <taxon>Maltschvirus maltsch</taxon>
    </lineage>
</organism>
<evidence type="ECO:0000313" key="2">
    <source>
        <dbReference type="EMBL" id="CAB4203350.1"/>
    </source>
</evidence>
<dbReference type="EMBL" id="LR796888">
    <property type="protein sequence ID" value="CAB4173251.1"/>
    <property type="molecule type" value="Genomic_DNA"/>
</dbReference>
<evidence type="ECO:0000313" key="1">
    <source>
        <dbReference type="EMBL" id="CAB4173251.1"/>
    </source>
</evidence>